<dbReference type="InterPro" id="IPR000212">
    <property type="entry name" value="DNA_helicase_UvrD/REP"/>
</dbReference>
<dbReference type="GO" id="GO:0005829">
    <property type="term" value="C:cytosol"/>
    <property type="evidence" value="ECO:0007669"/>
    <property type="project" value="TreeGrafter"/>
</dbReference>
<keyword evidence="8 15" id="KW-0067">ATP-binding</keyword>
<evidence type="ECO:0000259" key="18">
    <source>
        <dbReference type="PROSITE" id="PS51217"/>
    </source>
</evidence>
<organism evidence="19 20">
    <name type="scientific">Kinneretia aquatilis</name>
    <dbReference type="NCBI Taxonomy" id="2070761"/>
    <lineage>
        <taxon>Bacteria</taxon>
        <taxon>Pseudomonadati</taxon>
        <taxon>Pseudomonadota</taxon>
        <taxon>Betaproteobacteria</taxon>
        <taxon>Burkholderiales</taxon>
        <taxon>Sphaerotilaceae</taxon>
        <taxon>Roseateles</taxon>
    </lineage>
</organism>
<dbReference type="PANTHER" id="PTHR11070">
    <property type="entry name" value="UVRD / RECB / PCRA DNA HELICASE FAMILY MEMBER"/>
    <property type="match status" value="1"/>
</dbReference>
<evidence type="ECO:0000256" key="14">
    <source>
        <dbReference type="ARBA" id="ARBA00048988"/>
    </source>
</evidence>
<dbReference type="SUPFAM" id="SSF52980">
    <property type="entry name" value="Restriction endonuclease-like"/>
    <property type="match status" value="1"/>
</dbReference>
<keyword evidence="7 15" id="KW-0269">Exonuclease</keyword>
<dbReference type="PROSITE" id="PS51198">
    <property type="entry name" value="UVRD_HELICASE_ATP_BIND"/>
    <property type="match status" value="1"/>
</dbReference>
<comment type="domain">
    <text evidence="15">The C-terminal domain has nuclease activity and interacts with RecD. It interacts with RecA, facilitating its loading onto ssDNA.</text>
</comment>
<keyword evidence="6 15" id="KW-0347">Helicase</keyword>
<dbReference type="HAMAP" id="MF_01485">
    <property type="entry name" value="RecB"/>
    <property type="match status" value="1"/>
</dbReference>
<dbReference type="Pfam" id="PF12705">
    <property type="entry name" value="PDDEXK_1"/>
    <property type="match status" value="1"/>
</dbReference>
<comment type="cofactor">
    <cofactor evidence="15">
        <name>Mg(2+)</name>
        <dbReference type="ChEBI" id="CHEBI:18420"/>
    </cofactor>
    <text evidence="15">Binds 1 Mg(2+) ion per subunit.</text>
</comment>
<proteinExistence type="inferred from homology"/>
<dbReference type="AlphaFoldDB" id="A0A2N8KX02"/>
<comment type="similarity">
    <text evidence="15">Belongs to the helicase family. UvrD subfamily.</text>
</comment>
<evidence type="ECO:0000256" key="7">
    <source>
        <dbReference type="ARBA" id="ARBA00022839"/>
    </source>
</evidence>
<dbReference type="PROSITE" id="PS51217">
    <property type="entry name" value="UVRD_HELICASE_CTER"/>
    <property type="match status" value="1"/>
</dbReference>
<dbReference type="InterPro" id="IPR027417">
    <property type="entry name" value="P-loop_NTPase"/>
</dbReference>
<keyword evidence="11 15" id="KW-0234">DNA repair</keyword>
<comment type="catalytic activity">
    <reaction evidence="15">
        <text>Exonucleolytic cleavage (in the presence of ATP) in either 5'- to 3'- or 3'- to 5'-direction to yield 5'-phosphooligonucleotides.</text>
        <dbReference type="EC" id="3.1.11.5"/>
    </reaction>
</comment>
<dbReference type="NCBIfam" id="TIGR00609">
    <property type="entry name" value="recB"/>
    <property type="match status" value="1"/>
</dbReference>
<dbReference type="EC" id="5.6.2.4" evidence="15"/>
<comment type="function">
    <text evidence="15">A helicase/nuclease that prepares dsDNA breaks (DSB) for recombinational DNA repair. Binds to DSBs and unwinds DNA via a highly rapid and processive ATP-dependent bidirectional helicase activity. Unwinds dsDNA until it encounters a Chi (crossover hotspot instigator) sequence from the 3' direction. Cuts ssDNA a few nucleotides 3' to the Chi site. The properties and activities of the enzyme are changed at Chi. The Chi-altered holoenzyme produces a long 3'-ssDNA overhang and facilitates RecA-binding to the ssDNA for homologous DNA recombination and repair. Holoenzyme degrades any linearized DNA that is unable to undergo homologous recombination. In the holoenzyme this subunit contributes ATPase, 3'-5' helicase, exonuclease activity and loads RecA onto ssDNA.</text>
</comment>
<dbReference type="InterPro" id="IPR011335">
    <property type="entry name" value="Restrct_endonuc-II-like"/>
</dbReference>
<keyword evidence="2 15" id="KW-0479">Metal-binding</keyword>
<dbReference type="Proteomes" id="UP000235916">
    <property type="component" value="Unassembled WGS sequence"/>
</dbReference>
<evidence type="ECO:0000256" key="5">
    <source>
        <dbReference type="ARBA" id="ARBA00022801"/>
    </source>
</evidence>
<dbReference type="GO" id="GO:0005524">
    <property type="term" value="F:ATP binding"/>
    <property type="evidence" value="ECO:0007669"/>
    <property type="project" value="UniProtKB-UniRule"/>
</dbReference>
<evidence type="ECO:0000256" key="2">
    <source>
        <dbReference type="ARBA" id="ARBA00022723"/>
    </source>
</evidence>
<evidence type="ECO:0000256" key="10">
    <source>
        <dbReference type="ARBA" id="ARBA00023125"/>
    </source>
</evidence>
<feature type="binding site" evidence="15">
    <location>
        <position position="1160"/>
    </location>
    <ligand>
        <name>Mg(2+)</name>
        <dbReference type="ChEBI" id="CHEBI:18420"/>
    </ligand>
</feature>
<keyword evidence="12 15" id="KW-0413">Isomerase</keyword>
<dbReference type="Pfam" id="PF13361">
    <property type="entry name" value="UvrD_C"/>
    <property type="match status" value="1"/>
</dbReference>
<keyword evidence="10 15" id="KW-0238">DNA-binding</keyword>
<dbReference type="OrthoDB" id="5905204at2"/>
<comment type="miscellaneous">
    <text evidence="15">In the RecBCD complex, RecB has a slow 3'-5' helicase, an exonuclease activity and loads RecA onto ssDNA, RecD has a fast 5'-3' helicase activity, while RecC stimulates the ATPase and processivity of the RecB helicase and contributes to recognition of the Chi site.</text>
</comment>
<evidence type="ECO:0000256" key="4">
    <source>
        <dbReference type="ARBA" id="ARBA00022763"/>
    </source>
</evidence>
<dbReference type="EC" id="3.1.11.5" evidence="15"/>
<dbReference type="InterPro" id="IPR014016">
    <property type="entry name" value="UvrD-like_ATP-bd"/>
</dbReference>
<name>A0A2N8KX02_9BURK</name>
<comment type="catalytic activity">
    <reaction evidence="14 15">
        <text>ATP + H2O = ADP + phosphate + H(+)</text>
        <dbReference type="Rhea" id="RHEA:13065"/>
        <dbReference type="ChEBI" id="CHEBI:15377"/>
        <dbReference type="ChEBI" id="CHEBI:15378"/>
        <dbReference type="ChEBI" id="CHEBI:30616"/>
        <dbReference type="ChEBI" id="CHEBI:43474"/>
        <dbReference type="ChEBI" id="CHEBI:456216"/>
        <dbReference type="EC" id="5.6.2.4"/>
    </reaction>
</comment>
<evidence type="ECO:0000256" key="1">
    <source>
        <dbReference type="ARBA" id="ARBA00022722"/>
    </source>
</evidence>
<protein>
    <recommendedName>
        <fullName evidence="15">RecBCD enzyme subunit RecB</fullName>
        <ecNumber evidence="15">3.1.11.5</ecNumber>
        <ecNumber evidence="15">5.6.2.4</ecNumber>
    </recommendedName>
    <alternativeName>
        <fullName evidence="15">DNA 3'-5' helicase subunit RecB</fullName>
    </alternativeName>
    <alternativeName>
        <fullName evidence="15">Exonuclease V subunit RecB</fullName>
        <shortName evidence="15">ExoV subunit RecB</shortName>
    </alternativeName>
    <alternativeName>
        <fullName evidence="15">Helicase/nuclease RecBCD subunit RecB</fullName>
    </alternativeName>
</protein>
<dbReference type="InterPro" id="IPR011604">
    <property type="entry name" value="PDDEXK-like_dom_sf"/>
</dbReference>
<evidence type="ECO:0000259" key="17">
    <source>
        <dbReference type="PROSITE" id="PS51198"/>
    </source>
</evidence>
<keyword evidence="20" id="KW-1185">Reference proteome</keyword>
<evidence type="ECO:0000256" key="15">
    <source>
        <dbReference type="HAMAP-Rule" id="MF_01485"/>
    </source>
</evidence>
<sequence length="1264" mass="139628">MIAFVNTPGIPLDPLSFPLWGSRLIEASAGTGKTWTIAALYLRLVLGHGGEEAAFERPLQPAEILVMTFTRAATRELSDRIRARLLEAARVFRGELAAPDGLLQALLEAYPEGPGRRAAAWRLAAAAEGMDEAAVHTIDAWCQRMLREHAFDSGCLFDEELVANERLLLDGATQDYWRQQVYPLAGEQLDAVFEVWPGVAALGADAQALMAQELDQASEGAGFQQALPGSLGALIEALQARRREALALLKDGWVERAEAMQRWIDVQLAPKQCAFDKRKLATRHYTAWLKTLAEWALDPEQETLELSDSALKRLPLRGMKEALKPDAAEPDWPPEFAAFEELLAGLAALPSASAPLRLHAALHIRDRLAELKRQDGSFGFADMLQRLDEALDEARHGDHARRLRERMRAQYPVALIDEFQDTSPLQTRIFDRLYRIAGNARDSTLLLIGDPKQSIYGFRGADIYSYLNVRRQTEGRHYLLGTNHRSTQALVQAVNSVFARAEAFDAGAFLLGSAGLASPLPFQPVAARGRGEVFVCSSGAVPALQLWLDLDLQDGRASLQRFGEVCAETIVSLLNDEKAGFLNETQGRFQRLRPADIAVLVRNAREASAVREAMRRRGLASVYLSDKDSVFASDEARDLLAWLRAVASPLDARLVRAALASPTLGLSLVELAELARDDEAFDLRSEQLKALHSVWQQQGVLSMLRQTLHRLQLPSRWLAAGLTLQVSGERRLTNVLHLAELLQSASSQLDGEQALIRWLAAQIAEPGSTGGEEQIVRLESDADLVRVVTVHKSKGLEYPLVFLPFAASFRAVDKRRARYVKLEQQLHLEPDAEQIAAADLERQREDLRLFYVALTRARHALWLGVSALKVGQSDDCQVHRSALGYVLGGGVPQTPEELWSSAEDLAAGDPAGIHLSRLIYRPDWPCSALQARGSAPPLREAEVYEAQFERRWTVSSFSALVRALSSAKAPALDAGRLISDAAARDDEDRLADPEAAALAAQAPAETQTSSSVSLLPAWHRFPRGAFAGNFLHDQLEWLAGEGFALAESPALQAQLRARCERQGWGNWSDEVLSWLSRLLQTPLPPLSEGASLARLDALLPEMEFWFPSSGLSSQSIDALCRQHLLGGRPRPALPERALQGLMMGFADLVFEQGGRFWVLDYKSNALGERDADYDHEVLEAAMAEHRYDVQAALYLLALHRLLRQRLGELYEPAQHLGGALYLFMRGMDGPEAGCLWVRPPLALLEGLEDLIDAQHQEEEKVEEV</sequence>
<evidence type="ECO:0000256" key="9">
    <source>
        <dbReference type="ARBA" id="ARBA00022842"/>
    </source>
</evidence>
<dbReference type="PANTHER" id="PTHR11070:SF23">
    <property type="entry name" value="RECBCD ENZYME SUBUNIT RECB"/>
    <property type="match status" value="1"/>
</dbReference>
<feature type="binding site" evidence="16">
    <location>
        <begin position="27"/>
        <end position="34"/>
    </location>
    <ligand>
        <name>ATP</name>
        <dbReference type="ChEBI" id="CHEBI:30616"/>
    </ligand>
</feature>
<dbReference type="Gene3D" id="3.90.320.10">
    <property type="match status" value="1"/>
</dbReference>
<evidence type="ECO:0000313" key="20">
    <source>
        <dbReference type="Proteomes" id="UP000235916"/>
    </source>
</evidence>
<comment type="caution">
    <text evidence="19">The sequence shown here is derived from an EMBL/GenBank/DDBJ whole genome shotgun (WGS) entry which is preliminary data.</text>
</comment>
<dbReference type="InterPro" id="IPR038726">
    <property type="entry name" value="PDDEXK_AddAB-type"/>
</dbReference>
<dbReference type="InterPro" id="IPR014017">
    <property type="entry name" value="DNA_helicase_UvrD-like_C"/>
</dbReference>
<dbReference type="GO" id="GO:0043138">
    <property type="term" value="F:3'-5' DNA helicase activity"/>
    <property type="evidence" value="ECO:0007669"/>
    <property type="project" value="UniProtKB-UniRule"/>
</dbReference>
<dbReference type="Pfam" id="PF00580">
    <property type="entry name" value="UvrD-helicase"/>
    <property type="match status" value="1"/>
</dbReference>
<feature type="domain" description="UvrD-like helicase C-terminal" evidence="18">
    <location>
        <begin position="488"/>
        <end position="795"/>
    </location>
</feature>
<dbReference type="EMBL" id="POSP01000003">
    <property type="protein sequence ID" value="PND37989.1"/>
    <property type="molecule type" value="Genomic_DNA"/>
</dbReference>
<evidence type="ECO:0000256" key="12">
    <source>
        <dbReference type="ARBA" id="ARBA00023235"/>
    </source>
</evidence>
<dbReference type="GO" id="GO:0000724">
    <property type="term" value="P:double-strand break repair via homologous recombination"/>
    <property type="evidence" value="ECO:0007669"/>
    <property type="project" value="UniProtKB-UniRule"/>
</dbReference>
<dbReference type="Gene3D" id="1.10.486.10">
    <property type="entry name" value="PCRA, domain 4"/>
    <property type="match status" value="1"/>
</dbReference>
<comment type="catalytic activity">
    <reaction evidence="13 15">
        <text>Couples ATP hydrolysis with the unwinding of duplex DNA by translocating in the 3'-5' direction.</text>
        <dbReference type="EC" id="5.6.2.4"/>
    </reaction>
</comment>
<dbReference type="GO" id="GO:0008854">
    <property type="term" value="F:exodeoxyribonuclease V activity"/>
    <property type="evidence" value="ECO:0007669"/>
    <property type="project" value="UniProtKB-EC"/>
</dbReference>
<feature type="active site" description="For nuclease activity" evidence="15">
    <location>
        <position position="1160"/>
    </location>
</feature>
<dbReference type="Gene3D" id="1.10.3170.10">
    <property type="entry name" value="Recbcd, chain B, domain 2"/>
    <property type="match status" value="1"/>
</dbReference>
<evidence type="ECO:0000256" key="11">
    <source>
        <dbReference type="ARBA" id="ARBA00023204"/>
    </source>
</evidence>
<evidence type="ECO:0000256" key="6">
    <source>
        <dbReference type="ARBA" id="ARBA00022806"/>
    </source>
</evidence>
<dbReference type="InterPro" id="IPR004586">
    <property type="entry name" value="RecB"/>
</dbReference>
<evidence type="ECO:0000256" key="8">
    <source>
        <dbReference type="ARBA" id="ARBA00022840"/>
    </source>
</evidence>
<feature type="region of interest" description="Nuclease activity, interacts with RecD and RecA" evidence="15">
    <location>
        <begin position="951"/>
        <end position="1264"/>
    </location>
</feature>
<keyword evidence="5 15" id="KW-0378">Hydrolase</keyword>
<evidence type="ECO:0000313" key="19">
    <source>
        <dbReference type="EMBL" id="PND37989.1"/>
    </source>
</evidence>
<keyword evidence="9 15" id="KW-0460">Magnesium</keyword>
<keyword evidence="4 15" id="KW-0227">DNA damage</keyword>
<feature type="region of interest" description="DNA-binding and helicase activity, interacts with RecC" evidence="15">
    <location>
        <begin position="1"/>
        <end position="927"/>
    </location>
</feature>
<evidence type="ECO:0000256" key="13">
    <source>
        <dbReference type="ARBA" id="ARBA00034617"/>
    </source>
</evidence>
<dbReference type="SUPFAM" id="SSF52540">
    <property type="entry name" value="P-loop containing nucleoside triphosphate hydrolases"/>
    <property type="match status" value="1"/>
</dbReference>
<feature type="domain" description="UvrD-like helicase ATP-binding" evidence="17">
    <location>
        <begin position="6"/>
        <end position="487"/>
    </location>
</feature>
<dbReference type="GO" id="GO:0009338">
    <property type="term" value="C:exodeoxyribonuclease V complex"/>
    <property type="evidence" value="ECO:0007669"/>
    <property type="project" value="TreeGrafter"/>
</dbReference>
<keyword evidence="3 15" id="KW-0547">Nucleotide-binding</keyword>
<evidence type="ECO:0000256" key="3">
    <source>
        <dbReference type="ARBA" id="ARBA00022741"/>
    </source>
</evidence>
<feature type="binding site" evidence="15">
    <location>
        <position position="1032"/>
    </location>
    <ligand>
        <name>Mg(2+)</name>
        <dbReference type="ChEBI" id="CHEBI:18420"/>
    </ligand>
</feature>
<comment type="subunit">
    <text evidence="15">Heterotrimer of RecB, RecC and RecD. All subunits contribute to DNA-binding. Interacts with RecA.</text>
</comment>
<gene>
    <name evidence="15 19" type="primary">recB</name>
    <name evidence="19" type="ORF">C1O66_10930</name>
</gene>
<dbReference type="GO" id="GO:0000287">
    <property type="term" value="F:magnesium ion binding"/>
    <property type="evidence" value="ECO:0007669"/>
    <property type="project" value="UniProtKB-UniRule"/>
</dbReference>
<dbReference type="Gene3D" id="3.40.50.300">
    <property type="entry name" value="P-loop containing nucleotide triphosphate hydrolases"/>
    <property type="match status" value="2"/>
</dbReference>
<accession>A0A2N8KX02</accession>
<reference evidence="19 20" key="1">
    <citation type="submission" date="2018-01" db="EMBL/GenBank/DDBJ databases">
        <title>Draft genome sequence of Paucibacter aquatile CR182 isolated from freshwater of the Nakdong River.</title>
        <authorList>
            <person name="Choi A."/>
            <person name="Chung E.J."/>
        </authorList>
    </citation>
    <scope>NUCLEOTIDE SEQUENCE [LARGE SCALE GENOMIC DNA]</scope>
    <source>
        <strain evidence="19 20">CR182</strain>
    </source>
</reference>
<dbReference type="GO" id="GO:0016887">
    <property type="term" value="F:ATP hydrolysis activity"/>
    <property type="evidence" value="ECO:0007669"/>
    <property type="project" value="RHEA"/>
</dbReference>
<feature type="binding site" evidence="15">
    <location>
        <position position="1147"/>
    </location>
    <ligand>
        <name>Mg(2+)</name>
        <dbReference type="ChEBI" id="CHEBI:18420"/>
    </ligand>
</feature>
<keyword evidence="1 15" id="KW-0540">Nuclease</keyword>
<evidence type="ECO:0000256" key="16">
    <source>
        <dbReference type="PROSITE-ProRule" id="PRU00560"/>
    </source>
</evidence>
<dbReference type="GO" id="GO:0003677">
    <property type="term" value="F:DNA binding"/>
    <property type="evidence" value="ECO:0007669"/>
    <property type="project" value="UniProtKB-UniRule"/>
</dbReference>
<comment type="domain">
    <text evidence="15">The N-terminal DNA-binding domain is a ssDNA-dependent ATPase and has ATP-dependent 3'-5' helicase function. This domain interacts with RecC.</text>
</comment>
<dbReference type="RefSeq" id="WP_102767909.1">
    <property type="nucleotide sequence ID" value="NZ_POSP01000003.1"/>
</dbReference>
<dbReference type="CDD" id="cd22352">
    <property type="entry name" value="RecB_C-like"/>
    <property type="match status" value="1"/>
</dbReference>